<dbReference type="GeneID" id="98918464"/>
<evidence type="ECO:0000256" key="1">
    <source>
        <dbReference type="ARBA" id="ARBA00023015"/>
    </source>
</evidence>
<dbReference type="Pfam" id="PF01380">
    <property type="entry name" value="SIS"/>
    <property type="match status" value="1"/>
</dbReference>
<dbReference type="PROSITE" id="PS51464">
    <property type="entry name" value="SIS"/>
    <property type="match status" value="1"/>
</dbReference>
<dbReference type="PANTHER" id="PTHR30514">
    <property type="entry name" value="GLUCOKINASE"/>
    <property type="match status" value="1"/>
</dbReference>
<dbReference type="GO" id="GO:0003700">
    <property type="term" value="F:DNA-binding transcription factor activity"/>
    <property type="evidence" value="ECO:0007669"/>
    <property type="project" value="InterPro"/>
</dbReference>
<evidence type="ECO:0000259" key="5">
    <source>
        <dbReference type="PROSITE" id="PS51464"/>
    </source>
</evidence>
<dbReference type="SUPFAM" id="SSF53697">
    <property type="entry name" value="SIS domain"/>
    <property type="match status" value="1"/>
</dbReference>
<dbReference type="AlphaFoldDB" id="D4RWQ9"/>
<dbReference type="InterPro" id="IPR047640">
    <property type="entry name" value="RpiR-like"/>
</dbReference>
<dbReference type="Pfam" id="PF01418">
    <property type="entry name" value="HTH_6"/>
    <property type="match status" value="1"/>
</dbReference>
<dbReference type="RefSeq" id="WP_005600677.1">
    <property type="nucleotide sequence ID" value="NZ_GG663519.1"/>
</dbReference>
<dbReference type="eggNOG" id="COG1737">
    <property type="taxonomic scope" value="Bacteria"/>
</dbReference>
<evidence type="ECO:0000313" key="7">
    <source>
        <dbReference type="Proteomes" id="UP000006238"/>
    </source>
</evidence>
<dbReference type="EMBL" id="ABWN01000017">
    <property type="protein sequence ID" value="EFF69583.1"/>
    <property type="molecule type" value="Genomic_DNA"/>
</dbReference>
<evidence type="ECO:0000259" key="4">
    <source>
        <dbReference type="PROSITE" id="PS51071"/>
    </source>
</evidence>
<dbReference type="InterPro" id="IPR036388">
    <property type="entry name" value="WH-like_DNA-bd_sf"/>
</dbReference>
<dbReference type="GO" id="GO:0097367">
    <property type="term" value="F:carbohydrate derivative binding"/>
    <property type="evidence" value="ECO:0007669"/>
    <property type="project" value="InterPro"/>
</dbReference>
<dbReference type="InterPro" id="IPR000281">
    <property type="entry name" value="HTH_RpiR"/>
</dbReference>
<dbReference type="PROSITE" id="PS51071">
    <property type="entry name" value="HTH_RPIR"/>
    <property type="match status" value="1"/>
</dbReference>
<dbReference type="STRING" id="45851.BHV86_06265"/>
<keyword evidence="2" id="KW-0238">DNA-binding</keyword>
<gene>
    <name evidence="6" type="ORF">BUTYVIB_00096</name>
</gene>
<dbReference type="SUPFAM" id="SSF46689">
    <property type="entry name" value="Homeodomain-like"/>
    <property type="match status" value="1"/>
</dbReference>
<evidence type="ECO:0000256" key="2">
    <source>
        <dbReference type="ARBA" id="ARBA00023125"/>
    </source>
</evidence>
<dbReference type="GO" id="GO:0003677">
    <property type="term" value="F:DNA binding"/>
    <property type="evidence" value="ECO:0007669"/>
    <property type="project" value="UniProtKB-KW"/>
</dbReference>
<dbReference type="InterPro" id="IPR009057">
    <property type="entry name" value="Homeodomain-like_sf"/>
</dbReference>
<organism evidence="6 7">
    <name type="scientific">Eshraghiella crossota DSM 2876</name>
    <dbReference type="NCBI Taxonomy" id="511680"/>
    <lineage>
        <taxon>Bacteria</taxon>
        <taxon>Bacillati</taxon>
        <taxon>Bacillota</taxon>
        <taxon>Clostridia</taxon>
        <taxon>Lachnospirales</taxon>
        <taxon>Lachnospiraceae</taxon>
        <taxon>Eshraghiella</taxon>
    </lineage>
</organism>
<keyword evidence="3" id="KW-0804">Transcription</keyword>
<dbReference type="GO" id="GO:1901135">
    <property type="term" value="P:carbohydrate derivative metabolic process"/>
    <property type="evidence" value="ECO:0007669"/>
    <property type="project" value="InterPro"/>
</dbReference>
<proteinExistence type="predicted"/>
<accession>D4RWQ9</accession>
<dbReference type="InterPro" id="IPR035472">
    <property type="entry name" value="RpiR-like_SIS"/>
</dbReference>
<comment type="caution">
    <text evidence="6">The sequence shown here is derived from an EMBL/GenBank/DDBJ whole genome shotgun (WGS) entry which is preliminary data.</text>
</comment>
<keyword evidence="7" id="KW-1185">Reference proteome</keyword>
<reference evidence="6 7" key="1">
    <citation type="submission" date="2010-02" db="EMBL/GenBank/DDBJ databases">
        <authorList>
            <person name="Weinstock G."/>
            <person name="Sodergren E."/>
            <person name="Clifton S."/>
            <person name="Fulton L."/>
            <person name="Fulton B."/>
            <person name="Courtney L."/>
            <person name="Fronick C."/>
            <person name="Harrison M."/>
            <person name="Strong C."/>
            <person name="Farmer C."/>
            <person name="Delahaunty K."/>
            <person name="Markovic C."/>
            <person name="Hall O."/>
            <person name="Minx P."/>
            <person name="Tomlinson C."/>
            <person name="Mitreva M."/>
            <person name="Nelson J."/>
            <person name="Hou S."/>
            <person name="Wollam A."/>
            <person name="Pepin K.H."/>
            <person name="Johnson M."/>
            <person name="Bhonagiri V."/>
            <person name="Zhang X."/>
            <person name="Suruliraj S."/>
            <person name="Warren W."/>
            <person name="Chinwalla A."/>
            <person name="Mardis E.R."/>
            <person name="Wilson R.K."/>
        </authorList>
    </citation>
    <scope>NUCLEOTIDE SEQUENCE [LARGE SCALE GENOMIC DNA]</scope>
    <source>
        <strain evidence="6 7">DSM 2876</strain>
    </source>
</reference>
<feature type="domain" description="HTH rpiR-type" evidence="4">
    <location>
        <begin position="3"/>
        <end position="79"/>
    </location>
</feature>
<keyword evidence="1" id="KW-0805">Transcription regulation</keyword>
<evidence type="ECO:0000256" key="3">
    <source>
        <dbReference type="ARBA" id="ARBA00023163"/>
    </source>
</evidence>
<dbReference type="CDD" id="cd05013">
    <property type="entry name" value="SIS_RpiR"/>
    <property type="match status" value="1"/>
</dbReference>
<dbReference type="InterPro" id="IPR046348">
    <property type="entry name" value="SIS_dom_sf"/>
</dbReference>
<sequence>MGQNILEALNGKIPDLSKNHKKIARYIIENIDEAAFLTAAEIGKKLDISESTVVRFATALGYAGFPAFQRELSFYLRNRLKEVNKIDIKSEISHSAIIDYVMQSDCEKIKSSLEDVNSEVFDTAVSLIKNAGCVYVVGIRTAAPLADIFEFYLRMVVDRVVKVTTNSSSEIFEQMINVNEKDVVIGISFPRYSMRTLKAMEFANDRKARVISITDSIYSPMNLYSSCNLFAKNELATVVDSMVAPMSLINALIIALCIENSDKVVDRLETLSQVWDDYQVTNNDEINYLDDNIMNDLKGLKNNV</sequence>
<name>D4RWQ9_9FIRM</name>
<feature type="domain" description="SIS" evidence="5">
    <location>
        <begin position="124"/>
        <end position="264"/>
    </location>
</feature>
<dbReference type="Gene3D" id="1.10.10.10">
    <property type="entry name" value="Winged helix-like DNA-binding domain superfamily/Winged helix DNA-binding domain"/>
    <property type="match status" value="1"/>
</dbReference>
<dbReference type="Proteomes" id="UP000006238">
    <property type="component" value="Unassembled WGS sequence"/>
</dbReference>
<dbReference type="PANTHER" id="PTHR30514:SF18">
    <property type="entry name" value="RPIR-FAMILY TRANSCRIPTIONAL REGULATOR"/>
    <property type="match status" value="1"/>
</dbReference>
<dbReference type="HOGENOM" id="CLU_055769_1_1_9"/>
<evidence type="ECO:0000313" key="6">
    <source>
        <dbReference type="EMBL" id="EFF69583.1"/>
    </source>
</evidence>
<dbReference type="Gene3D" id="3.40.50.10490">
    <property type="entry name" value="Glucose-6-phosphate isomerase like protein, domain 1"/>
    <property type="match status" value="1"/>
</dbReference>
<dbReference type="InterPro" id="IPR001347">
    <property type="entry name" value="SIS_dom"/>
</dbReference>
<protein>
    <submittedName>
        <fullName evidence="6">SIS domain protein</fullName>
    </submittedName>
</protein>